<gene>
    <name evidence="2" type="ORF">NEZAVI_LOCUS1447</name>
</gene>
<feature type="region of interest" description="Disordered" evidence="1">
    <location>
        <begin position="101"/>
        <end position="170"/>
    </location>
</feature>
<evidence type="ECO:0000313" key="3">
    <source>
        <dbReference type="Proteomes" id="UP001152798"/>
    </source>
</evidence>
<accession>A0A9P0GXX9</accession>
<protein>
    <submittedName>
        <fullName evidence="2">Uncharacterized protein</fullName>
    </submittedName>
</protein>
<feature type="compositionally biased region" description="Pro residues" evidence="1">
    <location>
        <begin position="128"/>
        <end position="147"/>
    </location>
</feature>
<keyword evidence="3" id="KW-1185">Reference proteome</keyword>
<proteinExistence type="predicted"/>
<sequence length="250" mass="26786">MDVPYYGLTGIFYNKARNSSCGCLRALDADGHASDVARSVGDRARVHFRHAEVAAHDHLGGREGPYSDLPQLAGSLPVILWRGPAHVGDGLRGDRAVLQHRGGGTESKAAVRERHRGPHGGAGAGPRVPAPPPPHAPPVPPAPPHPLLQPRGLPAGLPIPPPPLPASSPHAPFPPPALRTIPALSFLEDSSHRTLSCHFITLPRVNDQIPLWWTPRISILSQPTIPIPSLFQIPISVGVYFKRNLFLLFA</sequence>
<evidence type="ECO:0000313" key="2">
    <source>
        <dbReference type="EMBL" id="CAH1390208.1"/>
    </source>
</evidence>
<reference evidence="2" key="1">
    <citation type="submission" date="2022-01" db="EMBL/GenBank/DDBJ databases">
        <authorList>
            <person name="King R."/>
        </authorList>
    </citation>
    <scope>NUCLEOTIDE SEQUENCE</scope>
</reference>
<dbReference type="AlphaFoldDB" id="A0A9P0GXX9"/>
<dbReference type="Proteomes" id="UP001152798">
    <property type="component" value="Chromosome 1"/>
</dbReference>
<dbReference type="EMBL" id="OV725077">
    <property type="protein sequence ID" value="CAH1390208.1"/>
    <property type="molecule type" value="Genomic_DNA"/>
</dbReference>
<feature type="compositionally biased region" description="Pro residues" evidence="1">
    <location>
        <begin position="157"/>
        <end position="170"/>
    </location>
</feature>
<name>A0A9P0GXX9_NEZVI</name>
<evidence type="ECO:0000256" key="1">
    <source>
        <dbReference type="SAM" id="MobiDB-lite"/>
    </source>
</evidence>
<organism evidence="2 3">
    <name type="scientific">Nezara viridula</name>
    <name type="common">Southern green stink bug</name>
    <name type="synonym">Cimex viridulus</name>
    <dbReference type="NCBI Taxonomy" id="85310"/>
    <lineage>
        <taxon>Eukaryota</taxon>
        <taxon>Metazoa</taxon>
        <taxon>Ecdysozoa</taxon>
        <taxon>Arthropoda</taxon>
        <taxon>Hexapoda</taxon>
        <taxon>Insecta</taxon>
        <taxon>Pterygota</taxon>
        <taxon>Neoptera</taxon>
        <taxon>Paraneoptera</taxon>
        <taxon>Hemiptera</taxon>
        <taxon>Heteroptera</taxon>
        <taxon>Panheteroptera</taxon>
        <taxon>Pentatomomorpha</taxon>
        <taxon>Pentatomoidea</taxon>
        <taxon>Pentatomidae</taxon>
        <taxon>Pentatominae</taxon>
        <taxon>Nezara</taxon>
    </lineage>
</organism>